<dbReference type="Proteomes" id="UP000564378">
    <property type="component" value="Unassembled WGS sequence"/>
</dbReference>
<evidence type="ECO:0000313" key="2">
    <source>
        <dbReference type="EMBL" id="MBC2776943.1"/>
    </source>
</evidence>
<name>A0A842HWU8_9SPHN</name>
<dbReference type="AlphaFoldDB" id="A0A842HWU8"/>
<organism evidence="2 3">
    <name type="scientific">Parasphingopyxis marina</name>
    <dbReference type="NCBI Taxonomy" id="2761622"/>
    <lineage>
        <taxon>Bacteria</taxon>
        <taxon>Pseudomonadati</taxon>
        <taxon>Pseudomonadota</taxon>
        <taxon>Alphaproteobacteria</taxon>
        <taxon>Sphingomonadales</taxon>
        <taxon>Sphingomonadaceae</taxon>
        <taxon>Parasphingopyxis</taxon>
    </lineage>
</organism>
<sequence>MKHWIAAAAAMATTLTGCASMRTPMTEFATDYNRVIADTSNEMILLNIVRASRGEPTHYSALSSVSGNLAIEGTAGADLSGIIDDIDGGAEIGVSVRSAPSFQIIPLNTADFATGILRPVEPNVVALFLSQGWNENLLAALLVESVSCGGITYYNDLRGDEDRNPDRLYLDPDQTFGLGFETTDGGNTNEPIISMGADQATSLGMVLENLTDDYRVTVRRDDEGKAIFDVFQRSQQTLNITLSGSSRLTGCAVTALSPDDYELRSVEGVIYYLGEILRSGGGEMRTPGGDIVFRVPNSAPAGGHAIHVSHEGQSFFVEPANPGQRPRNRSSQVISLITQLIALQTASDALERSPSTLTIN</sequence>
<dbReference type="EMBL" id="JACJVJ010000001">
    <property type="protein sequence ID" value="MBC2776943.1"/>
    <property type="molecule type" value="Genomic_DNA"/>
</dbReference>
<feature type="signal peptide" evidence="1">
    <location>
        <begin position="1"/>
        <end position="19"/>
    </location>
</feature>
<proteinExistence type="predicted"/>
<feature type="chain" id="PRO_5032771291" description="Lipoprotein" evidence="1">
    <location>
        <begin position="20"/>
        <end position="360"/>
    </location>
</feature>
<comment type="caution">
    <text evidence="2">The sequence shown here is derived from an EMBL/GenBank/DDBJ whole genome shotgun (WGS) entry which is preliminary data.</text>
</comment>
<evidence type="ECO:0000313" key="3">
    <source>
        <dbReference type="Proteomes" id="UP000564378"/>
    </source>
</evidence>
<evidence type="ECO:0000256" key="1">
    <source>
        <dbReference type="SAM" id="SignalP"/>
    </source>
</evidence>
<keyword evidence="3" id="KW-1185">Reference proteome</keyword>
<keyword evidence="1" id="KW-0732">Signal</keyword>
<reference evidence="2 3" key="1">
    <citation type="submission" date="2020-08" db="EMBL/GenBank/DDBJ databases">
        <title>Draft genome sequence of Parasphingopyxis sp. GrpM-11.</title>
        <authorList>
            <person name="Oh J."/>
            <person name="Roh D.-H."/>
        </authorList>
    </citation>
    <scope>NUCLEOTIDE SEQUENCE [LARGE SCALE GENOMIC DNA]</scope>
    <source>
        <strain evidence="2 3">GrpM-11</strain>
    </source>
</reference>
<evidence type="ECO:0008006" key="4">
    <source>
        <dbReference type="Google" id="ProtNLM"/>
    </source>
</evidence>
<gene>
    <name evidence="2" type="ORF">H6P80_04840</name>
</gene>
<dbReference type="PROSITE" id="PS51257">
    <property type="entry name" value="PROKAR_LIPOPROTEIN"/>
    <property type="match status" value="1"/>
</dbReference>
<protein>
    <recommendedName>
        <fullName evidence="4">Lipoprotein</fullName>
    </recommendedName>
</protein>
<dbReference type="RefSeq" id="WP_185800191.1">
    <property type="nucleotide sequence ID" value="NZ_JACJVJ010000001.1"/>
</dbReference>
<accession>A0A842HWU8</accession>